<evidence type="ECO:0000313" key="1">
    <source>
        <dbReference type="EMBL" id="KAF4341336.1"/>
    </source>
</evidence>
<name>A0A9P5DXY0_9HYPO</name>
<dbReference type="OrthoDB" id="4837859at2759"/>
<keyword evidence="2" id="KW-1185">Reference proteome</keyword>
<evidence type="ECO:0000313" key="2">
    <source>
        <dbReference type="Proteomes" id="UP000730481"/>
    </source>
</evidence>
<proteinExistence type="predicted"/>
<comment type="caution">
    <text evidence="1">The sequence shown here is derived from an EMBL/GenBank/DDBJ whole genome shotgun (WGS) entry which is preliminary data.</text>
</comment>
<reference evidence="1" key="1">
    <citation type="journal article" date="2017" name="Mycologia">
        <title>Fusarium algeriense, sp. nov., a novel toxigenic crown rot pathogen of durum wheat from Algeria is nested in the Fusarium burgessii species complex.</title>
        <authorList>
            <person name="Laraba I."/>
            <person name="Keddad A."/>
            <person name="Boureghda H."/>
            <person name="Abdallah N."/>
            <person name="Vaughan M.M."/>
            <person name="Proctor R.H."/>
            <person name="Busman M."/>
            <person name="O'Donnell K."/>
        </authorList>
    </citation>
    <scope>NUCLEOTIDE SEQUENCE</scope>
    <source>
        <strain evidence="1">NRRL 25174</strain>
    </source>
</reference>
<dbReference type="AlphaFoldDB" id="A0A9P5DXY0"/>
<reference evidence="1" key="2">
    <citation type="submission" date="2020-02" db="EMBL/GenBank/DDBJ databases">
        <title>Identification and distribution of gene clusters putatively required for synthesis of sphingolipid metabolism inhibitors in phylogenetically diverse species of the filamentous fungus Fusarium.</title>
        <authorList>
            <person name="Kim H.-S."/>
            <person name="Busman M."/>
            <person name="Brown D.W."/>
            <person name="Divon H."/>
            <person name="Uhlig S."/>
            <person name="Proctor R.H."/>
        </authorList>
    </citation>
    <scope>NUCLEOTIDE SEQUENCE</scope>
    <source>
        <strain evidence="1">NRRL 25174</strain>
    </source>
</reference>
<dbReference type="EMBL" id="PVQB02000198">
    <property type="protein sequence ID" value="KAF4341336.1"/>
    <property type="molecule type" value="Genomic_DNA"/>
</dbReference>
<protein>
    <submittedName>
        <fullName evidence="1">Uncharacterized protein</fullName>
    </submittedName>
</protein>
<accession>A0A9P5DXY0</accession>
<sequence>MGNSSSSSSNPEEVKDKKTLYERFQAGKKSKPLSDEDILKYTGKTRDELSKWADSQPGVGKNQLAGSITAGPISGLGGVAIGDGLGGWGPSAVPNDKNRGMKFPPAKEVEAEDTAEVVEVVEVKK</sequence>
<gene>
    <name evidence="1" type="ORF">FBEOM_4809</name>
</gene>
<dbReference type="Proteomes" id="UP000730481">
    <property type="component" value="Unassembled WGS sequence"/>
</dbReference>
<organism evidence="1 2">
    <name type="scientific">Fusarium beomiforme</name>
    <dbReference type="NCBI Taxonomy" id="44412"/>
    <lineage>
        <taxon>Eukaryota</taxon>
        <taxon>Fungi</taxon>
        <taxon>Dikarya</taxon>
        <taxon>Ascomycota</taxon>
        <taxon>Pezizomycotina</taxon>
        <taxon>Sordariomycetes</taxon>
        <taxon>Hypocreomycetidae</taxon>
        <taxon>Hypocreales</taxon>
        <taxon>Nectriaceae</taxon>
        <taxon>Fusarium</taxon>
        <taxon>Fusarium burgessii species complex</taxon>
    </lineage>
</organism>